<feature type="transmembrane region" description="Helical" evidence="9">
    <location>
        <begin position="27"/>
        <end position="46"/>
    </location>
</feature>
<dbReference type="PANTHER" id="PTHR43065:SF10">
    <property type="entry name" value="PEROXIDE STRESS-ACTIVATED HISTIDINE KINASE MAK3"/>
    <property type="match status" value="1"/>
</dbReference>
<dbReference type="EC" id="2.7.13.3" evidence="2"/>
<dbReference type="PROSITE" id="PS50109">
    <property type="entry name" value="HIS_KIN"/>
    <property type="match status" value="1"/>
</dbReference>
<feature type="domain" description="Histidine kinase" evidence="10">
    <location>
        <begin position="291"/>
        <end position="499"/>
    </location>
</feature>
<keyword evidence="8" id="KW-0902">Two-component regulatory system</keyword>
<evidence type="ECO:0000256" key="1">
    <source>
        <dbReference type="ARBA" id="ARBA00000085"/>
    </source>
</evidence>
<keyword evidence="12" id="KW-1185">Reference proteome</keyword>
<reference evidence="11 12" key="1">
    <citation type="submission" date="2023-08" db="EMBL/GenBank/DDBJ databases">
        <authorList>
            <person name="Park J.-S."/>
        </authorList>
    </citation>
    <scope>NUCLEOTIDE SEQUENCE [LARGE SCALE GENOMIC DNA]</scope>
    <source>
        <strain evidence="11 12">2205SS18-9</strain>
    </source>
</reference>
<evidence type="ECO:0000256" key="5">
    <source>
        <dbReference type="ARBA" id="ARBA00022741"/>
    </source>
</evidence>
<evidence type="ECO:0000256" key="9">
    <source>
        <dbReference type="SAM" id="Phobius"/>
    </source>
</evidence>
<feature type="transmembrane region" description="Helical" evidence="9">
    <location>
        <begin position="160"/>
        <end position="182"/>
    </location>
</feature>
<dbReference type="Proteomes" id="UP001231941">
    <property type="component" value="Unassembled WGS sequence"/>
</dbReference>
<dbReference type="Pfam" id="PF02518">
    <property type="entry name" value="HATPase_c"/>
    <property type="match status" value="1"/>
</dbReference>
<proteinExistence type="predicted"/>
<feature type="transmembrane region" description="Helical" evidence="9">
    <location>
        <begin position="194"/>
        <end position="215"/>
    </location>
</feature>
<evidence type="ECO:0000256" key="6">
    <source>
        <dbReference type="ARBA" id="ARBA00022777"/>
    </source>
</evidence>
<dbReference type="InterPro" id="IPR005467">
    <property type="entry name" value="His_kinase_dom"/>
</dbReference>
<evidence type="ECO:0000256" key="4">
    <source>
        <dbReference type="ARBA" id="ARBA00022679"/>
    </source>
</evidence>
<dbReference type="PRINTS" id="PR00344">
    <property type="entry name" value="BCTRLSENSOR"/>
</dbReference>
<evidence type="ECO:0000256" key="8">
    <source>
        <dbReference type="ARBA" id="ARBA00023012"/>
    </source>
</evidence>
<sequence length="505" mass="59140">MLYIAIIFLFITALFTYKNMKSDSIRFLYGMIIGWVISYIALILYLSKFNYYYNIVSQFFNFSPDTWNYLVLQNFDPIVLLRFLNLGIVLFYFSFLGFSISFINSRAKSKRIYHWYIWMSIIAFTQILFYDPKFNVFLQDISLYWDRLSLYHLYSTIGDFVFKSINLLYLAIGLSLLAIYYFKHRRIRFIRNYTLFNLLSLLPVTFLFVAMFSWAPDILIKTTFSHIYLNYLQPQINLQLIELRLFPIIVLITLGFMTFNVYKYNSIETYYRNMNVSINRKIKTASTGVRAFTHAIKNHLLAIQSETEYLKELHEKDKETSYSLDLILKSTDQAFHSIDDAANKLKQITLNMKPIRLHVPIQRALNRISLSTTHVNIQYKQAEQPLIVYQDEEHMNEVIYNIVKNAIEAISEKKGSITIEAKEIDEWAVISIKDTGPGIPKENLEEVFAPFYSTKSPVANWGVGLSYCHQIVTGHDGKIEVESDLGKGTQFNIYLPLFKKGEMKS</sequence>
<evidence type="ECO:0000313" key="12">
    <source>
        <dbReference type="Proteomes" id="UP001231941"/>
    </source>
</evidence>
<dbReference type="CDD" id="cd00075">
    <property type="entry name" value="HATPase"/>
    <property type="match status" value="1"/>
</dbReference>
<dbReference type="InterPro" id="IPR004358">
    <property type="entry name" value="Sig_transdc_His_kin-like_C"/>
</dbReference>
<keyword evidence="9" id="KW-1133">Transmembrane helix</keyword>
<keyword evidence="9" id="KW-0812">Transmembrane</keyword>
<dbReference type="RefSeq" id="WP_305992112.1">
    <property type="nucleotide sequence ID" value="NZ_JAVAMP010000004.1"/>
</dbReference>
<keyword evidence="6 11" id="KW-0418">Kinase</keyword>
<keyword evidence="7" id="KW-0067">ATP-binding</keyword>
<evidence type="ECO:0000256" key="2">
    <source>
        <dbReference type="ARBA" id="ARBA00012438"/>
    </source>
</evidence>
<dbReference type="PANTHER" id="PTHR43065">
    <property type="entry name" value="SENSOR HISTIDINE KINASE"/>
    <property type="match status" value="1"/>
</dbReference>
<protein>
    <recommendedName>
        <fullName evidence="2">histidine kinase</fullName>
        <ecNumber evidence="2">2.7.13.3</ecNumber>
    </recommendedName>
</protein>
<dbReference type="Gene3D" id="3.30.565.10">
    <property type="entry name" value="Histidine kinase-like ATPase, C-terminal domain"/>
    <property type="match status" value="1"/>
</dbReference>
<evidence type="ECO:0000259" key="10">
    <source>
        <dbReference type="PROSITE" id="PS50109"/>
    </source>
</evidence>
<dbReference type="GO" id="GO:0016301">
    <property type="term" value="F:kinase activity"/>
    <property type="evidence" value="ECO:0007669"/>
    <property type="project" value="UniProtKB-KW"/>
</dbReference>
<feature type="transmembrane region" description="Helical" evidence="9">
    <location>
        <begin position="112"/>
        <end position="130"/>
    </location>
</feature>
<keyword evidence="4" id="KW-0808">Transferase</keyword>
<comment type="catalytic activity">
    <reaction evidence="1">
        <text>ATP + protein L-histidine = ADP + protein N-phospho-L-histidine.</text>
        <dbReference type="EC" id="2.7.13.3"/>
    </reaction>
</comment>
<name>A0ABT9IZL9_9BACL</name>
<feature type="transmembrane region" description="Helical" evidence="9">
    <location>
        <begin position="79"/>
        <end position="100"/>
    </location>
</feature>
<dbReference type="InterPro" id="IPR036890">
    <property type="entry name" value="HATPase_C_sf"/>
</dbReference>
<keyword evidence="3" id="KW-0597">Phosphoprotein</keyword>
<gene>
    <name evidence="11" type="ORF">Q5Y73_11870</name>
</gene>
<dbReference type="EMBL" id="JAVAMP010000004">
    <property type="protein sequence ID" value="MDP5274808.1"/>
    <property type="molecule type" value="Genomic_DNA"/>
</dbReference>
<dbReference type="SUPFAM" id="SSF55874">
    <property type="entry name" value="ATPase domain of HSP90 chaperone/DNA topoisomerase II/histidine kinase"/>
    <property type="match status" value="1"/>
</dbReference>
<dbReference type="SMART" id="SM00387">
    <property type="entry name" value="HATPase_c"/>
    <property type="match status" value="1"/>
</dbReference>
<organism evidence="11 12">
    <name type="scientific">Chengkuizengella axinellae</name>
    <dbReference type="NCBI Taxonomy" id="3064388"/>
    <lineage>
        <taxon>Bacteria</taxon>
        <taxon>Bacillati</taxon>
        <taxon>Bacillota</taxon>
        <taxon>Bacilli</taxon>
        <taxon>Bacillales</taxon>
        <taxon>Paenibacillaceae</taxon>
        <taxon>Chengkuizengella</taxon>
    </lineage>
</organism>
<evidence type="ECO:0000256" key="7">
    <source>
        <dbReference type="ARBA" id="ARBA00022840"/>
    </source>
</evidence>
<comment type="caution">
    <text evidence="11">The sequence shown here is derived from an EMBL/GenBank/DDBJ whole genome shotgun (WGS) entry which is preliminary data.</text>
</comment>
<keyword evidence="5" id="KW-0547">Nucleotide-binding</keyword>
<accession>A0ABT9IZL9</accession>
<evidence type="ECO:0000256" key="3">
    <source>
        <dbReference type="ARBA" id="ARBA00022553"/>
    </source>
</evidence>
<feature type="transmembrane region" description="Helical" evidence="9">
    <location>
        <begin position="245"/>
        <end position="262"/>
    </location>
</feature>
<dbReference type="InterPro" id="IPR003594">
    <property type="entry name" value="HATPase_dom"/>
</dbReference>
<evidence type="ECO:0000313" key="11">
    <source>
        <dbReference type="EMBL" id="MDP5274808.1"/>
    </source>
</evidence>
<keyword evidence="9" id="KW-0472">Membrane</keyword>